<gene>
    <name evidence="1" type="ORF">HaLaN_28285</name>
</gene>
<accession>A0A6A0AAD6</accession>
<protein>
    <submittedName>
        <fullName evidence="1">Uncharacterized protein</fullName>
    </submittedName>
</protein>
<evidence type="ECO:0000313" key="1">
    <source>
        <dbReference type="EMBL" id="GFH29598.1"/>
    </source>
</evidence>
<proteinExistence type="predicted"/>
<evidence type="ECO:0000313" key="2">
    <source>
        <dbReference type="Proteomes" id="UP000485058"/>
    </source>
</evidence>
<reference evidence="1 2" key="1">
    <citation type="submission" date="2020-02" db="EMBL/GenBank/DDBJ databases">
        <title>Draft genome sequence of Haematococcus lacustris strain NIES-144.</title>
        <authorList>
            <person name="Morimoto D."/>
            <person name="Nakagawa S."/>
            <person name="Yoshida T."/>
            <person name="Sawayama S."/>
        </authorList>
    </citation>
    <scope>NUCLEOTIDE SEQUENCE [LARGE SCALE GENOMIC DNA]</scope>
    <source>
        <strain evidence="1 2">NIES-144</strain>
    </source>
</reference>
<dbReference type="AlphaFoldDB" id="A0A6A0AAD6"/>
<feature type="non-terminal residue" evidence="1">
    <location>
        <position position="1"/>
    </location>
</feature>
<feature type="non-terminal residue" evidence="1">
    <location>
        <position position="54"/>
    </location>
</feature>
<sequence length="54" mass="5400">LQATASGNPVLHFPVLVGSISVFHSLPGVAAAAGGLQLSPCTLSAIFQGRITQV</sequence>
<dbReference type="SUPFAM" id="SSF53850">
    <property type="entry name" value="Periplasmic binding protein-like II"/>
    <property type="match status" value="1"/>
</dbReference>
<organism evidence="1 2">
    <name type="scientific">Haematococcus lacustris</name>
    <name type="common">Green alga</name>
    <name type="synonym">Haematococcus pluvialis</name>
    <dbReference type="NCBI Taxonomy" id="44745"/>
    <lineage>
        <taxon>Eukaryota</taxon>
        <taxon>Viridiplantae</taxon>
        <taxon>Chlorophyta</taxon>
        <taxon>core chlorophytes</taxon>
        <taxon>Chlorophyceae</taxon>
        <taxon>CS clade</taxon>
        <taxon>Chlamydomonadales</taxon>
        <taxon>Haematococcaceae</taxon>
        <taxon>Haematococcus</taxon>
    </lineage>
</organism>
<keyword evidence="2" id="KW-1185">Reference proteome</keyword>
<comment type="caution">
    <text evidence="1">The sequence shown here is derived from an EMBL/GenBank/DDBJ whole genome shotgun (WGS) entry which is preliminary data.</text>
</comment>
<dbReference type="Proteomes" id="UP000485058">
    <property type="component" value="Unassembled WGS sequence"/>
</dbReference>
<dbReference type="EMBL" id="BLLF01004432">
    <property type="protein sequence ID" value="GFH29598.1"/>
    <property type="molecule type" value="Genomic_DNA"/>
</dbReference>
<dbReference type="Gene3D" id="3.40.190.10">
    <property type="entry name" value="Periplasmic binding protein-like II"/>
    <property type="match status" value="2"/>
</dbReference>
<name>A0A6A0AAD6_HAELA</name>